<name>A0A6J2YY98_SITOR</name>
<feature type="compositionally biased region" description="Polar residues" evidence="2">
    <location>
        <begin position="546"/>
        <end position="559"/>
    </location>
</feature>
<feature type="compositionally biased region" description="Basic and acidic residues" evidence="2">
    <location>
        <begin position="246"/>
        <end position="269"/>
    </location>
</feature>
<dbReference type="InParanoid" id="A0A6J2YY98"/>
<protein>
    <submittedName>
        <fullName evidence="4">Dentin sialophosphoprotein-like</fullName>
    </submittedName>
</protein>
<proteinExistence type="predicted"/>
<feature type="compositionally biased region" description="Polar residues" evidence="2">
    <location>
        <begin position="530"/>
        <end position="539"/>
    </location>
</feature>
<dbReference type="GeneID" id="115891791"/>
<accession>A0A6J2YY98</accession>
<dbReference type="OrthoDB" id="10051617at2759"/>
<evidence type="ECO:0000256" key="2">
    <source>
        <dbReference type="SAM" id="MobiDB-lite"/>
    </source>
</evidence>
<evidence type="ECO:0000313" key="3">
    <source>
        <dbReference type="Proteomes" id="UP000504635"/>
    </source>
</evidence>
<feature type="region of interest" description="Disordered" evidence="2">
    <location>
        <begin position="418"/>
        <end position="484"/>
    </location>
</feature>
<feature type="region of interest" description="Disordered" evidence="2">
    <location>
        <begin position="167"/>
        <end position="195"/>
    </location>
</feature>
<dbReference type="KEGG" id="soy:115891791"/>
<feature type="coiled-coil region" evidence="1">
    <location>
        <begin position="298"/>
        <end position="372"/>
    </location>
</feature>
<gene>
    <name evidence="4" type="primary">LOC115891791</name>
</gene>
<feature type="compositionally biased region" description="Basic and acidic residues" evidence="2">
    <location>
        <begin position="226"/>
        <end position="235"/>
    </location>
</feature>
<evidence type="ECO:0000256" key="1">
    <source>
        <dbReference type="SAM" id="Coils"/>
    </source>
</evidence>
<feature type="region of interest" description="Disordered" evidence="2">
    <location>
        <begin position="104"/>
        <end position="141"/>
    </location>
</feature>
<feature type="region of interest" description="Disordered" evidence="2">
    <location>
        <begin position="510"/>
        <end position="580"/>
    </location>
</feature>
<keyword evidence="1" id="KW-0175">Coiled coil</keyword>
<dbReference type="RefSeq" id="XP_030768209.1">
    <property type="nucleotide sequence ID" value="XM_030912349.1"/>
</dbReference>
<feature type="compositionally biased region" description="Basic and acidic residues" evidence="2">
    <location>
        <begin position="172"/>
        <end position="183"/>
    </location>
</feature>
<dbReference type="Proteomes" id="UP000504635">
    <property type="component" value="Unplaced"/>
</dbReference>
<dbReference type="AlphaFoldDB" id="A0A6J2YY98"/>
<evidence type="ECO:0000313" key="4">
    <source>
        <dbReference type="RefSeq" id="XP_030768209.1"/>
    </source>
</evidence>
<feature type="compositionally biased region" description="Polar residues" evidence="2">
    <location>
        <begin position="104"/>
        <end position="114"/>
    </location>
</feature>
<feature type="compositionally biased region" description="Basic and acidic residues" evidence="2">
    <location>
        <begin position="458"/>
        <end position="472"/>
    </location>
</feature>
<feature type="region of interest" description="Disordered" evidence="2">
    <location>
        <begin position="226"/>
        <end position="289"/>
    </location>
</feature>
<keyword evidence="3" id="KW-1185">Reference proteome</keyword>
<feature type="compositionally biased region" description="Basic and acidic residues" evidence="2">
    <location>
        <begin position="426"/>
        <end position="436"/>
    </location>
</feature>
<feature type="compositionally biased region" description="Polar residues" evidence="2">
    <location>
        <begin position="473"/>
        <end position="484"/>
    </location>
</feature>
<reference evidence="4" key="1">
    <citation type="submission" date="2025-08" db="UniProtKB">
        <authorList>
            <consortium name="RefSeq"/>
        </authorList>
    </citation>
    <scope>IDENTIFICATION</scope>
    <source>
        <tissue evidence="4">Gonads</tissue>
    </source>
</reference>
<organism evidence="3 4">
    <name type="scientific">Sitophilus oryzae</name>
    <name type="common">Rice weevil</name>
    <name type="synonym">Curculio oryzae</name>
    <dbReference type="NCBI Taxonomy" id="7048"/>
    <lineage>
        <taxon>Eukaryota</taxon>
        <taxon>Metazoa</taxon>
        <taxon>Ecdysozoa</taxon>
        <taxon>Arthropoda</taxon>
        <taxon>Hexapoda</taxon>
        <taxon>Insecta</taxon>
        <taxon>Pterygota</taxon>
        <taxon>Neoptera</taxon>
        <taxon>Endopterygota</taxon>
        <taxon>Coleoptera</taxon>
        <taxon>Polyphaga</taxon>
        <taxon>Cucujiformia</taxon>
        <taxon>Curculionidae</taxon>
        <taxon>Dryophthorinae</taxon>
        <taxon>Sitophilus</taxon>
    </lineage>
</organism>
<sequence>MTTPENKQSLLKNYAGAGIDKKFLTPCRRVGLSKTRRTPKNNILQSSPVLNANSVINNEIAVEKSCANNIISPLNEAKPLDVNQVGVNVLKQFASCINQVKNTNVGASNKTSTPYRLGLSRSRKPNQNKNLVPLTPENKGENLQVNKLPELNTSVVENKTCKVDLIPCKKSNSSDKPKNDKVHRSSVKNSKNSINHEDSKIKEEFVEKKILLEVCHYASTKENEIVKEVSKESKKNTSSSQMQDKSGCKQDSDSNVEYKRSRINSDSHRTSKNRKRKLQFDTSDSDEDFEDVKSNRIVRKLKSSNKSKENIKNNVQERNLEKSTTVLENLDKNFDSGDDVEQVKGRKTVMKLKSSEELIENIKNNVEEKKGKKSAIVLGTSKSNLDSLEVNKNVDLNQKTNTNDSISQIQDKNVCRQYPDSNVENNRSKINSDTHKTTNNRKRRLQFDTSDSEEDFEEVKSNRTDRKLKSSDKSMANLKNNAQVKNLKKSTTVCNVEPDKYNKVVMKLESSEESIENTGNNVQEKELETSKCNLESSGVSKDINLPQKTNTDNSSTQNKKNPKKDCFIISSDSEPEDSTPIEVKADVHRSSEEVIHCKHPSEPITHTRNPITFITGSLDHSASASSNSSVRLGKFTTEDYLKEFSRNPQAFYENEGIDLDDFDLSSLVKVNNDVSEHSPKKLSENLKISNKSLSKQSIKVSNDNKMKEVSINLERMPNNKSNSDKQSSRQRILSRICQEDDDDDFTCSPRMEQQQKEDLLKLIMIKEKEIRDKEALLASMKQTQVYKKKHNAEKIKIDSNVWLNGCQSALKDLLCRLREHGPMEMELLVKNLMIPPHIVDKLSLVE</sequence>